<keyword evidence="10" id="KW-1185">Reference proteome</keyword>
<evidence type="ECO:0000313" key="9">
    <source>
        <dbReference type="EMBL" id="RJO77647.1"/>
    </source>
</evidence>
<gene>
    <name evidence="9" type="ORF">D5S18_07895</name>
</gene>
<dbReference type="Gene3D" id="3.40.50.300">
    <property type="entry name" value="P-loop containing nucleotide triphosphate hydrolases"/>
    <property type="match status" value="1"/>
</dbReference>
<reference evidence="9 10" key="1">
    <citation type="submission" date="2018-09" db="EMBL/GenBank/DDBJ databases">
        <title>YIM PH21274 draft genome.</title>
        <authorList>
            <person name="Miao C."/>
        </authorList>
    </citation>
    <scope>NUCLEOTIDE SEQUENCE [LARGE SCALE GENOMIC DNA]</scope>
    <source>
        <strain evidence="9 10">YIM PH 21724</strain>
    </source>
</reference>
<evidence type="ECO:0000256" key="7">
    <source>
        <dbReference type="SAM" id="Phobius"/>
    </source>
</evidence>
<dbReference type="InterPro" id="IPR051539">
    <property type="entry name" value="T4SS-coupling_protein"/>
</dbReference>
<dbReference type="CDD" id="cd01127">
    <property type="entry name" value="TrwB_TraG_TraD_VirD4"/>
    <property type="match status" value="1"/>
</dbReference>
<dbReference type="InterPro" id="IPR003688">
    <property type="entry name" value="TraG/VirD4"/>
</dbReference>
<dbReference type="EMBL" id="QZFU01000015">
    <property type="protein sequence ID" value="RJO77647.1"/>
    <property type="molecule type" value="Genomic_DNA"/>
</dbReference>
<dbReference type="RefSeq" id="WP_120039172.1">
    <property type="nucleotide sequence ID" value="NZ_QZFU01000015.1"/>
</dbReference>
<dbReference type="GO" id="GO:0005886">
    <property type="term" value="C:plasma membrane"/>
    <property type="evidence" value="ECO:0007669"/>
    <property type="project" value="UniProtKB-SubCell"/>
</dbReference>
<keyword evidence="4 7" id="KW-0812">Transmembrane</keyword>
<dbReference type="PANTHER" id="PTHR37937:SF1">
    <property type="entry name" value="CONJUGATIVE TRANSFER: DNA TRANSPORT"/>
    <property type="match status" value="1"/>
</dbReference>
<dbReference type="SUPFAM" id="SSF52540">
    <property type="entry name" value="P-loop containing nucleoside triphosphate hydrolases"/>
    <property type="match status" value="1"/>
</dbReference>
<evidence type="ECO:0000256" key="1">
    <source>
        <dbReference type="ARBA" id="ARBA00004651"/>
    </source>
</evidence>
<dbReference type="InterPro" id="IPR032689">
    <property type="entry name" value="TraG-D_C"/>
</dbReference>
<feature type="transmembrane region" description="Helical" evidence="7">
    <location>
        <begin position="16"/>
        <end position="36"/>
    </location>
</feature>
<dbReference type="InterPro" id="IPR027417">
    <property type="entry name" value="P-loop_NTPase"/>
</dbReference>
<dbReference type="Proteomes" id="UP000266677">
    <property type="component" value="Unassembled WGS sequence"/>
</dbReference>
<keyword evidence="6 7" id="KW-0472">Membrane</keyword>
<dbReference type="Pfam" id="PF12696">
    <property type="entry name" value="TraG-D_C"/>
    <property type="match status" value="1"/>
</dbReference>
<evidence type="ECO:0000313" key="10">
    <source>
        <dbReference type="Proteomes" id="UP000266677"/>
    </source>
</evidence>
<dbReference type="PANTHER" id="PTHR37937">
    <property type="entry name" value="CONJUGATIVE TRANSFER: DNA TRANSPORT"/>
    <property type="match status" value="1"/>
</dbReference>
<name>A0A3A4K8I5_9NOCA</name>
<sequence>MSDHDSRHHLDDSLRVVLALAVLATAIGIAYGAWLLGDRMAGIDQQIPANPIAAAGELALGHLRWPIHASALTVLGEAAFFAVLGETTKLRGRWSRVPRTRLDAQARLMTAPRHLSEVTGSAARERAQRLRPGTPIAATTDIGIELGRTLRGGVPVFMGWEDVGVCFAGPRTGKTACLAIPALCAAPGPAIATSNKRDLRDHCRGVRETAGRIWESDLQGITGNPHQDWWWNPLTGVDSLADARTLAGYFVSAATEDNARVDAYFSGGSAELLALYLWAAASGGGDLIHTLAWLSDADDTTAHRQLATARDSFAATKLATAQALNPRQRDGLYDMARRNLNVFTDPTIAATVVPPIRTVFDGDTTELADWSAPANRNLPEFDPRAFVTSTDTLFALSMEGPASATGLTTALVGRILDEALTLARTQAGGRLPTPMVAILDEAANVCRLRELPKLYSHLGSQGVVVLTFLQSPAQGAEVWSPESLKQLAEQSNVHYYGGGIRDRTYLADLSALADDHDVSRWSKSRGRGGNSTSQSWSREPILSIAALSALPKDRAVIWTSGNPPVMVEKTHWSTTIFADSIRESLRRYGPADPAKKAAP</sequence>
<comment type="similarity">
    <text evidence="2">Belongs to the VirD4/TraG family.</text>
</comment>
<keyword evidence="5 7" id="KW-1133">Transmembrane helix</keyword>
<proteinExistence type="inferred from homology"/>
<evidence type="ECO:0000256" key="2">
    <source>
        <dbReference type="ARBA" id="ARBA00008806"/>
    </source>
</evidence>
<comment type="subcellular location">
    <subcellularLocation>
        <location evidence="1">Cell membrane</location>
        <topology evidence="1">Multi-pass membrane protein</topology>
    </subcellularLocation>
</comment>
<evidence type="ECO:0000256" key="5">
    <source>
        <dbReference type="ARBA" id="ARBA00022989"/>
    </source>
</evidence>
<accession>A0A3A4K8I5</accession>
<organism evidence="9 10">
    <name type="scientific">Nocardia panacis</name>
    <dbReference type="NCBI Taxonomy" id="2340916"/>
    <lineage>
        <taxon>Bacteria</taxon>
        <taxon>Bacillati</taxon>
        <taxon>Actinomycetota</taxon>
        <taxon>Actinomycetes</taxon>
        <taxon>Mycobacteriales</taxon>
        <taxon>Nocardiaceae</taxon>
        <taxon>Nocardia</taxon>
    </lineage>
</organism>
<comment type="caution">
    <text evidence="9">The sequence shown here is derived from an EMBL/GenBank/DDBJ whole genome shotgun (WGS) entry which is preliminary data.</text>
</comment>
<keyword evidence="3" id="KW-1003">Cell membrane</keyword>
<evidence type="ECO:0000256" key="4">
    <source>
        <dbReference type="ARBA" id="ARBA00022692"/>
    </source>
</evidence>
<dbReference type="AlphaFoldDB" id="A0A3A4K8I5"/>
<feature type="domain" description="TraD/TraG TraM recognition site" evidence="8">
    <location>
        <begin position="434"/>
        <end position="552"/>
    </location>
</feature>
<dbReference type="OrthoDB" id="226701at2"/>
<evidence type="ECO:0000256" key="3">
    <source>
        <dbReference type="ARBA" id="ARBA00022475"/>
    </source>
</evidence>
<protein>
    <submittedName>
        <fullName evidence="9">Type IV secretion system protein VirD4</fullName>
    </submittedName>
</protein>
<evidence type="ECO:0000256" key="6">
    <source>
        <dbReference type="ARBA" id="ARBA00023136"/>
    </source>
</evidence>
<evidence type="ECO:0000259" key="8">
    <source>
        <dbReference type="Pfam" id="PF12696"/>
    </source>
</evidence>
<dbReference type="Pfam" id="PF02534">
    <property type="entry name" value="T4SS-DNA_transf"/>
    <property type="match status" value="1"/>
</dbReference>